<dbReference type="KEGG" id="acz:Acaty_c1667"/>
<evidence type="ECO:0000313" key="2">
    <source>
        <dbReference type="EMBL" id="AIA55527.1"/>
    </source>
</evidence>
<sequence length="99" mass="10691">MNRTTAALKEALLEAFDRGGGVDWLLALMKDEPKTFASLLSRLIPTETATKMEITNELTDEERRARIAAILDAGRARRDGYVASGGAGTDDDSLADHPS</sequence>
<protein>
    <submittedName>
        <fullName evidence="2">Uncharacterized protein</fullName>
    </submittedName>
</protein>
<evidence type="ECO:0000256" key="1">
    <source>
        <dbReference type="SAM" id="MobiDB-lite"/>
    </source>
</evidence>
<dbReference type="HOGENOM" id="CLU_2314009_0_0_6"/>
<name>A0A060A030_ACICK</name>
<proteinExistence type="predicted"/>
<reference evidence="2 3" key="1">
    <citation type="journal article" date="2009" name="J. Bacteriol.">
        <title>Draft genome sequence of the extremely acidophilic bacterium Acidithiobacillus caldus ATCC 51756 reveals metabolic versatility in the genus Acidithiobacillus.</title>
        <authorList>
            <person name="Valdes J."/>
            <person name="Quatrini R."/>
            <person name="Hallberg K."/>
            <person name="Dopson M."/>
            <person name="Valenzuela P.D."/>
            <person name="Holmes D.S."/>
        </authorList>
    </citation>
    <scope>NUCLEOTIDE SEQUENCE [LARGE SCALE GENOMIC DNA]</scope>
    <source>
        <strain evidence="3">ATCC 51756 / DSM 8584 / KU</strain>
    </source>
</reference>
<accession>A0A060A030</accession>
<dbReference type="AlphaFoldDB" id="A0A060A030"/>
<evidence type="ECO:0000313" key="3">
    <source>
        <dbReference type="Proteomes" id="UP000005522"/>
    </source>
</evidence>
<dbReference type="Proteomes" id="UP000005522">
    <property type="component" value="Chromosome"/>
</dbReference>
<dbReference type="EMBL" id="CP005986">
    <property type="protein sequence ID" value="AIA55527.1"/>
    <property type="molecule type" value="Genomic_DNA"/>
</dbReference>
<gene>
    <name evidence="2" type="ORF">Acaty_c1667</name>
</gene>
<feature type="region of interest" description="Disordered" evidence="1">
    <location>
        <begin position="80"/>
        <end position="99"/>
    </location>
</feature>
<organism evidence="2 3">
    <name type="scientific">Acidithiobacillus caldus (strain ATCC 51756 / DSM 8584 / KU)</name>
    <dbReference type="NCBI Taxonomy" id="637389"/>
    <lineage>
        <taxon>Bacteria</taxon>
        <taxon>Pseudomonadati</taxon>
        <taxon>Pseudomonadota</taxon>
        <taxon>Acidithiobacillia</taxon>
        <taxon>Acidithiobacillales</taxon>
        <taxon>Acidithiobacillaceae</taxon>
        <taxon>Acidithiobacillus</taxon>
    </lineage>
</organism>